<reference evidence="1" key="2">
    <citation type="submission" date="2022-01" db="EMBL/GenBank/DDBJ databases">
        <authorList>
            <person name="Yamashiro T."/>
            <person name="Shiraishi A."/>
            <person name="Satake H."/>
            <person name="Nakayama K."/>
        </authorList>
    </citation>
    <scope>NUCLEOTIDE SEQUENCE</scope>
</reference>
<comment type="caution">
    <text evidence="1">The sequence shown here is derived from an EMBL/GenBank/DDBJ whole genome shotgun (WGS) entry which is preliminary data.</text>
</comment>
<evidence type="ECO:0000313" key="2">
    <source>
        <dbReference type="Proteomes" id="UP001151760"/>
    </source>
</evidence>
<organism evidence="1 2">
    <name type="scientific">Tanacetum coccineum</name>
    <dbReference type="NCBI Taxonomy" id="301880"/>
    <lineage>
        <taxon>Eukaryota</taxon>
        <taxon>Viridiplantae</taxon>
        <taxon>Streptophyta</taxon>
        <taxon>Embryophyta</taxon>
        <taxon>Tracheophyta</taxon>
        <taxon>Spermatophyta</taxon>
        <taxon>Magnoliopsida</taxon>
        <taxon>eudicotyledons</taxon>
        <taxon>Gunneridae</taxon>
        <taxon>Pentapetalae</taxon>
        <taxon>asterids</taxon>
        <taxon>campanulids</taxon>
        <taxon>Asterales</taxon>
        <taxon>Asteraceae</taxon>
        <taxon>Asteroideae</taxon>
        <taxon>Anthemideae</taxon>
        <taxon>Anthemidinae</taxon>
        <taxon>Tanacetum</taxon>
    </lineage>
</organism>
<accession>A0ABQ4YU55</accession>
<reference evidence="1" key="1">
    <citation type="journal article" date="2022" name="Int. J. Mol. Sci.">
        <title>Draft Genome of Tanacetum Coccineum: Genomic Comparison of Closely Related Tanacetum-Family Plants.</title>
        <authorList>
            <person name="Yamashiro T."/>
            <person name="Shiraishi A."/>
            <person name="Nakayama K."/>
            <person name="Satake H."/>
        </authorList>
    </citation>
    <scope>NUCLEOTIDE SEQUENCE</scope>
</reference>
<name>A0ABQ4YU55_9ASTR</name>
<protein>
    <submittedName>
        <fullName evidence="1">Uncharacterized protein</fullName>
    </submittedName>
</protein>
<evidence type="ECO:0000313" key="1">
    <source>
        <dbReference type="EMBL" id="GJS80298.1"/>
    </source>
</evidence>
<dbReference type="Proteomes" id="UP001151760">
    <property type="component" value="Unassembled WGS sequence"/>
</dbReference>
<keyword evidence="2" id="KW-1185">Reference proteome</keyword>
<dbReference type="EMBL" id="BQNB010010660">
    <property type="protein sequence ID" value="GJS80298.1"/>
    <property type="molecule type" value="Genomic_DNA"/>
</dbReference>
<proteinExistence type="predicted"/>
<gene>
    <name evidence="1" type="ORF">Tco_0730179</name>
</gene>
<sequence>MVSGPRRDGISPHAVVKAAGRSADDHVGLPPAILNLIGTTHVMEIKSQSYYDMGCLKVLPAGSLIRKRPVRAPTVATPIKPSEPKRIKSLVIEDSDVEASGDSSGYVRRIMPDPISDSNKRKRVVNEVSSKDVSGLHMRMHPRNSVSYDGMQAVYASLCTAVTPAQYVKPTLLIASKTTVGQDVIVHSYYGLKLSDLPTPILGLKDNRPASTLQYAHTHASRRPRGEPPTCHNLGPLSYQCSKCDATMWYAKRIDKAKWAAHPTFSLCCQESKPRLS</sequence>